<organism evidence="2 3">
    <name type="scientific">Sphagnum troendelagicum</name>
    <dbReference type="NCBI Taxonomy" id="128251"/>
    <lineage>
        <taxon>Eukaryota</taxon>
        <taxon>Viridiplantae</taxon>
        <taxon>Streptophyta</taxon>
        <taxon>Embryophyta</taxon>
        <taxon>Bryophyta</taxon>
        <taxon>Sphagnophytina</taxon>
        <taxon>Sphagnopsida</taxon>
        <taxon>Sphagnales</taxon>
        <taxon>Sphagnaceae</taxon>
        <taxon>Sphagnum</taxon>
    </lineage>
</organism>
<evidence type="ECO:0000313" key="3">
    <source>
        <dbReference type="Proteomes" id="UP001497512"/>
    </source>
</evidence>
<evidence type="ECO:0000256" key="1">
    <source>
        <dbReference type="SAM" id="MobiDB-lite"/>
    </source>
</evidence>
<dbReference type="EMBL" id="OZ019895">
    <property type="protein sequence ID" value="CAK9218519.1"/>
    <property type="molecule type" value="Genomic_DNA"/>
</dbReference>
<gene>
    <name evidence="2" type="ORF">CSSPTR1EN2_LOCUS14025</name>
</gene>
<feature type="region of interest" description="Disordered" evidence="1">
    <location>
        <begin position="146"/>
        <end position="170"/>
    </location>
</feature>
<name>A0ABP0UCM9_9BRYO</name>
<reference evidence="2" key="1">
    <citation type="submission" date="2024-02" db="EMBL/GenBank/DDBJ databases">
        <authorList>
            <consortium name="ELIXIR-Norway"/>
            <consortium name="Elixir Norway"/>
        </authorList>
    </citation>
    <scope>NUCLEOTIDE SEQUENCE</scope>
</reference>
<evidence type="ECO:0000313" key="2">
    <source>
        <dbReference type="EMBL" id="CAK9218519.1"/>
    </source>
</evidence>
<keyword evidence="3" id="KW-1185">Reference proteome</keyword>
<feature type="region of interest" description="Disordered" evidence="1">
    <location>
        <begin position="31"/>
        <end position="50"/>
    </location>
</feature>
<protein>
    <submittedName>
        <fullName evidence="2">Uncharacterized protein</fullName>
    </submittedName>
</protein>
<sequence length="183" mass="20002">MTKSKLYTTLVNDTDKNLVVYEVTSNGAQARLKELKPKPQPASSPSEAAASDLNLVTNTKVGETSVVDNPDFLVQSAVDPNDSYKTLRVWHGKEAVLGVSTDEMIDNTEIIIELKDGEFTKTPISRESKLGKAKNKAKEVKNHVATKLGACHDGGQGDDPPSREESPRNSSIWDFLSKLFSKN</sequence>
<feature type="compositionally biased region" description="Low complexity" evidence="1">
    <location>
        <begin position="41"/>
        <end position="50"/>
    </location>
</feature>
<accession>A0ABP0UCM9</accession>
<dbReference type="Proteomes" id="UP001497512">
    <property type="component" value="Chromosome 3"/>
</dbReference>
<proteinExistence type="predicted"/>